<organism evidence="2 3">
    <name type="scientific">Lentilactobacillus rapi DSM 19907 = JCM 15042</name>
    <dbReference type="NCBI Taxonomy" id="1423795"/>
    <lineage>
        <taxon>Bacteria</taxon>
        <taxon>Bacillati</taxon>
        <taxon>Bacillota</taxon>
        <taxon>Bacilli</taxon>
        <taxon>Lactobacillales</taxon>
        <taxon>Lactobacillaceae</taxon>
        <taxon>Lentilactobacillus</taxon>
    </lineage>
</organism>
<keyword evidence="1" id="KW-0732">Signal</keyword>
<sequence>MYMKRWKALLGTIALSLGLLFAVSGSNQASAASWHKGTPKALRGKWRDPNEHSSRIIFNQKTIAFYSKEEFSGKFGIPAWHVKYKIVGHYKYKLHYYIPHDNHWENATWRRVNNRITNGHGWLYKY</sequence>
<dbReference type="Proteomes" id="UP000051977">
    <property type="component" value="Unassembled WGS sequence"/>
</dbReference>
<protein>
    <recommendedName>
        <fullName evidence="4">Extracellular protein</fullName>
    </recommendedName>
</protein>
<keyword evidence="3" id="KW-1185">Reference proteome</keyword>
<gene>
    <name evidence="2" type="ORF">FD12_GL002035</name>
</gene>
<evidence type="ECO:0008006" key="4">
    <source>
        <dbReference type="Google" id="ProtNLM"/>
    </source>
</evidence>
<evidence type="ECO:0000256" key="1">
    <source>
        <dbReference type="SAM" id="SignalP"/>
    </source>
</evidence>
<reference evidence="2 3" key="1">
    <citation type="journal article" date="2015" name="Genome Announc.">
        <title>Expanding the biotechnology potential of lactobacilli through comparative genomics of 213 strains and associated genera.</title>
        <authorList>
            <person name="Sun Z."/>
            <person name="Harris H.M."/>
            <person name="McCann A."/>
            <person name="Guo C."/>
            <person name="Argimon S."/>
            <person name="Zhang W."/>
            <person name="Yang X."/>
            <person name="Jeffery I.B."/>
            <person name="Cooney J.C."/>
            <person name="Kagawa T.F."/>
            <person name="Liu W."/>
            <person name="Song Y."/>
            <person name="Salvetti E."/>
            <person name="Wrobel A."/>
            <person name="Rasinkangas P."/>
            <person name="Parkhill J."/>
            <person name="Rea M.C."/>
            <person name="O'Sullivan O."/>
            <person name="Ritari J."/>
            <person name="Douillard F.P."/>
            <person name="Paul Ross R."/>
            <person name="Yang R."/>
            <person name="Briner A.E."/>
            <person name="Felis G.E."/>
            <person name="de Vos W.M."/>
            <person name="Barrangou R."/>
            <person name="Klaenhammer T.R."/>
            <person name="Caufield P.W."/>
            <person name="Cui Y."/>
            <person name="Zhang H."/>
            <person name="O'Toole P.W."/>
        </authorList>
    </citation>
    <scope>NUCLEOTIDE SEQUENCE [LARGE SCALE GENOMIC DNA]</scope>
    <source>
        <strain evidence="2 3">DSM 19907</strain>
    </source>
</reference>
<dbReference type="EMBL" id="AZEI01000037">
    <property type="protein sequence ID" value="KRL17149.1"/>
    <property type="molecule type" value="Genomic_DNA"/>
</dbReference>
<accession>A0ABR5PEN3</accession>
<evidence type="ECO:0000313" key="3">
    <source>
        <dbReference type="Proteomes" id="UP000051977"/>
    </source>
</evidence>
<evidence type="ECO:0000313" key="2">
    <source>
        <dbReference type="EMBL" id="KRL17149.1"/>
    </source>
</evidence>
<proteinExistence type="predicted"/>
<comment type="caution">
    <text evidence="2">The sequence shown here is derived from an EMBL/GenBank/DDBJ whole genome shotgun (WGS) entry which is preliminary data.</text>
</comment>
<name>A0ABR5PEN3_9LACO</name>
<feature type="chain" id="PRO_5045242218" description="Extracellular protein" evidence="1">
    <location>
        <begin position="32"/>
        <end position="126"/>
    </location>
</feature>
<feature type="signal peptide" evidence="1">
    <location>
        <begin position="1"/>
        <end position="31"/>
    </location>
</feature>